<dbReference type="RefSeq" id="WP_185767410.1">
    <property type="nucleotide sequence ID" value="NZ_RIBP01000004.1"/>
</dbReference>
<reference evidence="7" key="1">
    <citation type="submission" date="2018-10" db="EMBL/GenBank/DDBJ databases">
        <title>FDA dAtabase for Regulatory Grade micrObial Sequences (FDA-ARGOS): Supporting development and validation of Infectious Disease Dx tests.</title>
        <authorList>
            <person name="Minogue T."/>
            <person name="Wolcott M."/>
            <person name="Wasieloski L."/>
            <person name="Aguilar W."/>
            <person name="Moore D."/>
            <person name="Tallon L."/>
            <person name="Sadzewicz L."/>
            <person name="Sengamalay N."/>
            <person name="Ott S."/>
            <person name="Godinez A."/>
            <person name="Nagaraj S."/>
            <person name="Vavikolanu K."/>
            <person name="Vyas G."/>
            <person name="Nadendla S."/>
            <person name="George J."/>
            <person name="Sichtig H."/>
        </authorList>
    </citation>
    <scope>NUCLEOTIDE SEQUENCE [LARGE SCALE GENOMIC DNA]</scope>
    <source>
        <strain evidence="7">FDAARGOS_343</strain>
    </source>
</reference>
<evidence type="ECO:0000256" key="3">
    <source>
        <dbReference type="ARBA" id="ARBA00022989"/>
    </source>
</evidence>
<evidence type="ECO:0000256" key="5">
    <source>
        <dbReference type="SAM" id="Phobius"/>
    </source>
</evidence>
<evidence type="ECO:0000256" key="4">
    <source>
        <dbReference type="ARBA" id="ARBA00023136"/>
    </source>
</evidence>
<protein>
    <submittedName>
        <fullName evidence="6">Phage holin</fullName>
    </submittedName>
</protein>
<evidence type="ECO:0000256" key="1">
    <source>
        <dbReference type="ARBA" id="ARBA00004370"/>
    </source>
</evidence>
<comment type="caution">
    <text evidence="6">The sequence shown here is derived from an EMBL/GenBank/DDBJ whole genome shotgun (WGS) entry which is preliminary data.</text>
</comment>
<dbReference type="InterPro" id="IPR006479">
    <property type="entry name" value="Holin"/>
</dbReference>
<dbReference type="EMBL" id="RIBP01000004">
    <property type="protein sequence ID" value="TRZ39180.1"/>
    <property type="molecule type" value="Genomic_DNA"/>
</dbReference>
<dbReference type="GO" id="GO:0016020">
    <property type="term" value="C:membrane"/>
    <property type="evidence" value="ECO:0007669"/>
    <property type="project" value="UniProtKB-SubCell"/>
</dbReference>
<evidence type="ECO:0000313" key="6">
    <source>
        <dbReference type="EMBL" id="TRZ39180.1"/>
    </source>
</evidence>
<organism evidence="6 7">
    <name type="scientific">Niallia circulans</name>
    <name type="common">Bacillus circulans</name>
    <dbReference type="NCBI Taxonomy" id="1397"/>
    <lineage>
        <taxon>Bacteria</taxon>
        <taxon>Bacillati</taxon>
        <taxon>Bacillota</taxon>
        <taxon>Bacilli</taxon>
        <taxon>Bacillales</taxon>
        <taxon>Bacillaceae</taxon>
        <taxon>Niallia</taxon>
    </lineage>
</organism>
<evidence type="ECO:0000313" key="7">
    <source>
        <dbReference type="Proteomes" id="UP000319837"/>
    </source>
</evidence>
<keyword evidence="2 5" id="KW-0812">Transmembrane</keyword>
<dbReference type="Proteomes" id="UP000319837">
    <property type="component" value="Unassembled WGS sequence"/>
</dbReference>
<comment type="subcellular location">
    <subcellularLocation>
        <location evidence="1">Membrane</location>
    </subcellularLocation>
</comment>
<gene>
    <name evidence="6" type="ORF">CEQ21_24335</name>
</gene>
<keyword evidence="3 5" id="KW-1133">Transmembrane helix</keyword>
<feature type="transmembrane region" description="Helical" evidence="5">
    <location>
        <begin position="45"/>
        <end position="64"/>
    </location>
</feature>
<evidence type="ECO:0000256" key="2">
    <source>
        <dbReference type="ARBA" id="ARBA00022692"/>
    </source>
</evidence>
<dbReference type="AlphaFoldDB" id="A0A553SQA6"/>
<proteinExistence type="predicted"/>
<sequence length="89" mass="9831">MKKLDKGTVIRTVLLLLAFANQGLAVFGKEALPFSNDQVSSLIEMIYYVGSFILTAVVALIAWFKNNYVTAKGHQQKEVLKANNLTNAK</sequence>
<dbReference type="Pfam" id="PF04688">
    <property type="entry name" value="Holin_SPP1"/>
    <property type="match status" value="1"/>
</dbReference>
<accession>A0A553SQA6</accession>
<dbReference type="NCBIfam" id="TIGR01592">
    <property type="entry name" value="holin_SPP1"/>
    <property type="match status" value="1"/>
</dbReference>
<name>A0A553SQA6_NIACI</name>
<keyword evidence="4 5" id="KW-0472">Membrane</keyword>